<sequence>MLTLTRYLQRHLCLLRSLGLQEHPLLPLFRSPQTLSPPPSLATTCKSRHGKASEVTTLKVEVAELRKNVDYLRFIDFNSLIEATDDLDAPETSEILRATTREVQRDGDD</sequence>
<dbReference type="AlphaFoldDB" id="A0A9J6A610"/>
<dbReference type="EMBL" id="JACXVP010000002">
    <property type="protein sequence ID" value="KAG5619985.1"/>
    <property type="molecule type" value="Genomic_DNA"/>
</dbReference>
<protein>
    <submittedName>
        <fullName evidence="2">Uncharacterized protein</fullName>
    </submittedName>
</protein>
<evidence type="ECO:0000313" key="3">
    <source>
        <dbReference type="Proteomes" id="UP000824120"/>
    </source>
</evidence>
<gene>
    <name evidence="2" type="ORF">H5410_005203</name>
</gene>
<feature type="region of interest" description="Disordered" evidence="1">
    <location>
        <begin position="29"/>
        <end position="48"/>
    </location>
</feature>
<reference evidence="2 3" key="1">
    <citation type="submission" date="2020-09" db="EMBL/GenBank/DDBJ databases">
        <title>De no assembly of potato wild relative species, Solanum commersonii.</title>
        <authorList>
            <person name="Cho K."/>
        </authorList>
    </citation>
    <scope>NUCLEOTIDE SEQUENCE [LARGE SCALE GENOMIC DNA]</scope>
    <source>
        <strain evidence="2">LZ3.2</strain>
        <tissue evidence="2">Leaf</tissue>
    </source>
</reference>
<dbReference type="Proteomes" id="UP000824120">
    <property type="component" value="Chromosome 2"/>
</dbReference>
<name>A0A9J6A610_SOLCO</name>
<evidence type="ECO:0000313" key="2">
    <source>
        <dbReference type="EMBL" id="KAG5619985.1"/>
    </source>
</evidence>
<keyword evidence="3" id="KW-1185">Reference proteome</keyword>
<comment type="caution">
    <text evidence="2">The sequence shown here is derived from an EMBL/GenBank/DDBJ whole genome shotgun (WGS) entry which is preliminary data.</text>
</comment>
<proteinExistence type="predicted"/>
<evidence type="ECO:0000256" key="1">
    <source>
        <dbReference type="SAM" id="MobiDB-lite"/>
    </source>
</evidence>
<organism evidence="2 3">
    <name type="scientific">Solanum commersonii</name>
    <name type="common">Commerson's wild potato</name>
    <name type="synonym">Commerson's nightshade</name>
    <dbReference type="NCBI Taxonomy" id="4109"/>
    <lineage>
        <taxon>Eukaryota</taxon>
        <taxon>Viridiplantae</taxon>
        <taxon>Streptophyta</taxon>
        <taxon>Embryophyta</taxon>
        <taxon>Tracheophyta</taxon>
        <taxon>Spermatophyta</taxon>
        <taxon>Magnoliopsida</taxon>
        <taxon>eudicotyledons</taxon>
        <taxon>Gunneridae</taxon>
        <taxon>Pentapetalae</taxon>
        <taxon>asterids</taxon>
        <taxon>lamiids</taxon>
        <taxon>Solanales</taxon>
        <taxon>Solanaceae</taxon>
        <taxon>Solanoideae</taxon>
        <taxon>Solaneae</taxon>
        <taxon>Solanum</taxon>
    </lineage>
</organism>
<accession>A0A9J6A610</accession>